<dbReference type="VEuPathDB" id="HostDB:ENSMUSG00000026305"/>
<evidence type="ECO:0000256" key="1">
    <source>
        <dbReference type="ARBA" id="ARBA00008275"/>
    </source>
</evidence>
<dbReference type="GeneTree" id="ENSGT00530000063564"/>
<feature type="compositionally biased region" description="Low complexity" evidence="4">
    <location>
        <begin position="218"/>
        <end position="232"/>
    </location>
</feature>
<evidence type="ECO:0000256" key="2">
    <source>
        <dbReference type="ARBA" id="ARBA00023054"/>
    </source>
</evidence>
<feature type="compositionally biased region" description="Low complexity" evidence="4">
    <location>
        <begin position="129"/>
        <end position="143"/>
    </location>
</feature>
<dbReference type="UCSC" id="uc007bzt.2">
    <property type="organism name" value="mouse"/>
</dbReference>
<feature type="region of interest" description="Disordered" evidence="4">
    <location>
        <begin position="167"/>
        <end position="254"/>
    </location>
</feature>
<dbReference type="BioGRID-ORCS" id="16978">
    <property type="hits" value="3 hits in 77 CRISPR screens"/>
</dbReference>
<accession>A0A087WPK3</accession>
<dbReference type="Ensembl" id="ENSMUST00000189617.3">
    <property type="protein sequence ID" value="ENSMUSP00000139811.2"/>
    <property type="gene ID" value="ENSMUSG00000026305.16"/>
</dbReference>
<feature type="region of interest" description="Disordered" evidence="4">
    <location>
        <begin position="129"/>
        <end position="151"/>
    </location>
</feature>
<evidence type="ECO:0000256" key="3">
    <source>
        <dbReference type="SAM" id="Coils"/>
    </source>
</evidence>
<dbReference type="MGI" id="MGI:1342770">
    <property type="gene designation" value="Lrrfip1"/>
</dbReference>
<reference evidence="11" key="3">
    <citation type="journal article" date="2010" name="Cell">
        <title>A tissue-specific atlas of mouse protein phosphorylation and expression.</title>
        <authorList>
            <person name="Huttlin E.L."/>
            <person name="Jedrychowski M.P."/>
            <person name="Elias J.E."/>
            <person name="Goswami T."/>
            <person name="Rad R."/>
            <person name="Beausoleil S.A."/>
            <person name="Villen J."/>
            <person name="Haas W."/>
            <person name="Sowa M.E."/>
            <person name="Gygi S.P."/>
        </authorList>
    </citation>
    <scope>IDENTIFICATION BY MASS SPECTROMETRY [LARGE SCALE ANALYSIS]</scope>
</reference>
<dbReference type="Proteomes" id="UP000000589">
    <property type="component" value="Chromosome 1"/>
</dbReference>
<evidence type="ECO:0000313" key="5">
    <source>
        <dbReference type="Ensembl" id="ENSMUSP00000139811.2"/>
    </source>
</evidence>
<evidence type="ECO:0007829" key="8">
    <source>
        <dbReference type="PeptideAtlas" id="A0A087WPK3"/>
    </source>
</evidence>
<protein>
    <submittedName>
        <fullName evidence="5">Leucine rich repeat (in FLII) interacting protein 1</fullName>
    </submittedName>
</protein>
<dbReference type="Antibodypedia" id="1000">
    <property type="antibodies" value="347 antibodies from 31 providers"/>
</dbReference>
<feature type="region of interest" description="Disordered" evidence="4">
    <location>
        <begin position="81"/>
        <end position="107"/>
    </location>
</feature>
<dbReference type="AGR" id="MGI:1342770"/>
<organism evidence="5 7">
    <name type="scientific">Mus musculus</name>
    <name type="common">Mouse</name>
    <dbReference type="NCBI Taxonomy" id="10090"/>
    <lineage>
        <taxon>Eukaryota</taxon>
        <taxon>Metazoa</taxon>
        <taxon>Chordata</taxon>
        <taxon>Craniata</taxon>
        <taxon>Vertebrata</taxon>
        <taxon>Euteleostomi</taxon>
        <taxon>Mammalia</taxon>
        <taxon>Eutheria</taxon>
        <taxon>Euarchontoglires</taxon>
        <taxon>Glires</taxon>
        <taxon>Rodentia</taxon>
        <taxon>Myomorpha</taxon>
        <taxon>Muroidea</taxon>
        <taxon>Muridae</taxon>
        <taxon>Murinae</taxon>
        <taxon>Mus</taxon>
        <taxon>Mus</taxon>
    </lineage>
</organism>
<dbReference type="GO" id="GO:0006355">
    <property type="term" value="P:regulation of DNA-templated transcription"/>
    <property type="evidence" value="ECO:0007669"/>
    <property type="project" value="InterPro"/>
</dbReference>
<evidence type="ECO:0000256" key="4">
    <source>
        <dbReference type="SAM" id="MobiDB-lite"/>
    </source>
</evidence>
<evidence type="ECO:0000313" key="6">
    <source>
        <dbReference type="MGI" id="MGI:1342770"/>
    </source>
</evidence>
<comment type="similarity">
    <text evidence="1">Belongs to the LRRFIP family.</text>
</comment>
<dbReference type="Bgee" id="ENSMUSG00000026305">
    <property type="expression patterns" value="Expressed in secondary oocyte and 255 other cell types or tissues"/>
</dbReference>
<feature type="coiled-coil region" evidence="3">
    <location>
        <begin position="283"/>
        <end position="460"/>
    </location>
</feature>
<keyword evidence="2 3" id="KW-0175">Coiled coil</keyword>
<proteinExistence type="evidence at protein level"/>
<dbReference type="ExpressionAtlas" id="A0A087WPK3">
    <property type="expression patterns" value="baseline and differential"/>
</dbReference>
<name>A0A087WPK3_MOUSE</name>
<reference evidence="10" key="1">
    <citation type="journal article" date="2007" name="Proc. Natl. Acad. Sci. U.S.A.">
        <title>Large-scale phosphorylation analysis of mouse liver.</title>
        <authorList>
            <person name="Villen J."/>
            <person name="Beausoleil S.A."/>
            <person name="Gerber S.A."/>
            <person name="Gygi S.P."/>
        </authorList>
    </citation>
    <scope>IDENTIFICATION BY MASS SPECTROMETRY [LARGE SCALE ANALYSIS]</scope>
</reference>
<dbReference type="OrthoDB" id="10028421at2759"/>
<evidence type="ECO:0007829" key="9">
    <source>
        <dbReference type="ProteomicsDB" id="A0A087WPK3"/>
    </source>
</evidence>
<dbReference type="PANTHER" id="PTHR19212:SF5">
    <property type="entry name" value="LEUCINE-RICH REPEAT FLIGHTLESS-INTERACTING PROTEIN 1"/>
    <property type="match status" value="1"/>
</dbReference>
<evidence type="ECO:0000313" key="7">
    <source>
        <dbReference type="Proteomes" id="UP000000589"/>
    </source>
</evidence>
<reference evidence="5" key="6">
    <citation type="submission" date="2025-09" db="UniProtKB">
        <authorList>
            <consortium name="Ensembl"/>
        </authorList>
    </citation>
    <scope>IDENTIFICATION</scope>
    <source>
        <strain evidence="5">C57BL/6J</strain>
    </source>
</reference>
<feature type="coiled-coil region" evidence="3">
    <location>
        <begin position="513"/>
        <end position="540"/>
    </location>
</feature>
<evidence type="ECO:0007829" key="10">
    <source>
        <dbReference type="PubMed" id="17242355"/>
    </source>
</evidence>
<keyword evidence="8 9" id="KW-1267">Proteomics identification</keyword>
<sequence length="663" mass="75094">MTSPEGAQNKEIDCLSPEAQRLAEARLAAKRAARAEAREIRMKELERQQKEIYQVQKKYYGLDTKWGDIEQWMEDSERYSRRFRRNTSASDEDERLSVGSRGSLRAQPELEYGSPYAWTNGYDGDYCGSQSLSRRSGRNSSFSGGDGRVSTLSSCREEKLGLSCSNLGLPSSGLASKPLSTQNGSRASMLDESSLYGARRGSACGSRAPSEYGSHLNSSSRASSRASSARASPVVEERPDKDFAEKGSRNMPSLSAATLASLGGTSSRRGSGDTSISMDTEASIREIKELNELKDQIQDVEGKYMQGLKEMKDSLAEVEEKYKKAMVSNAQLDNEKTNFMYQVDTLKDMLLELEEQLAESQRQYEEKNKEFEREKHAHSILQFQFAEVKEALRQREEMLEEIRQLQQKQAGFIREISDLQETIEWKDKKIGALERQKEFFDSIRSERDDLREETVKLKEELKKHGIILNSEIATNGETSDTVNDVGYQAPTKITKEELNALKSAGEGTLDVRLKKLIDERECLLEQIKKLKGQLEGRQKNNKLDLLRAEDGILENGTDAHVMDLQRDANRQISDLKFKLAKSEQEITALEQNVIRLESQVTRYRSAAENAEKIEDELKAEKRKLQRELRSALDKTEELEVSNGHLVKRLEKMKANRSALLSQQ</sequence>
<gene>
    <name evidence="5 6" type="primary">Lrrfip1</name>
</gene>
<dbReference type="AlphaFoldDB" id="A0A087WPK3"/>
<dbReference type="GeneID" id="16978"/>
<feature type="compositionally biased region" description="Basic and acidic residues" evidence="4">
    <location>
        <begin position="235"/>
        <end position="248"/>
    </location>
</feature>
<dbReference type="FunFam" id="1.20.5.4090:FF:000001">
    <property type="entry name" value="leucine-rich repeat flightless-interacting protein 2 isoform X1"/>
    <property type="match status" value="1"/>
</dbReference>
<dbReference type="PANTHER" id="PTHR19212">
    <property type="entry name" value="LEUCINE RICH REPEAT IN FLII INTERACTING PROTEIN"/>
    <property type="match status" value="1"/>
</dbReference>
<dbReference type="Pfam" id="PF09738">
    <property type="entry name" value="LRRFIP"/>
    <property type="match status" value="3"/>
</dbReference>
<dbReference type="DNASU" id="16978"/>
<dbReference type="jPOST" id="A0A087WPK3"/>
<dbReference type="Gene3D" id="1.20.5.4090">
    <property type="match status" value="1"/>
</dbReference>
<reference evidence="5 7" key="4">
    <citation type="journal article" date="2011" name="PLoS Biol.">
        <title>Modernizing reference genome assemblies.</title>
        <authorList>
            <person name="Church D.M."/>
            <person name="Schneider V.A."/>
            <person name="Graves T."/>
            <person name="Auger K."/>
            <person name="Cunningham F."/>
            <person name="Bouk N."/>
            <person name="Chen H.C."/>
            <person name="Agarwala R."/>
            <person name="McLaren W.M."/>
            <person name="Ritchie G.R."/>
            <person name="Albracht D."/>
            <person name="Kremitzki M."/>
            <person name="Rock S."/>
            <person name="Kotkiewicz H."/>
            <person name="Kremitzki C."/>
            <person name="Wollam A."/>
            <person name="Trani L."/>
            <person name="Fulton L."/>
            <person name="Fulton R."/>
            <person name="Matthews L."/>
            <person name="Whitehead S."/>
            <person name="Chow W."/>
            <person name="Torrance J."/>
            <person name="Dunn M."/>
            <person name="Harden G."/>
            <person name="Threadgold G."/>
            <person name="Wood J."/>
            <person name="Collins J."/>
            <person name="Heath P."/>
            <person name="Griffiths G."/>
            <person name="Pelan S."/>
            <person name="Grafham D."/>
            <person name="Eichler E.E."/>
            <person name="Weinstock G."/>
            <person name="Mardis E.R."/>
            <person name="Wilson R.K."/>
            <person name="Howe K."/>
            <person name="Flicek P."/>
            <person name="Hubbard T."/>
        </authorList>
    </citation>
    <scope>NUCLEOTIDE SEQUENCE [LARGE SCALE GENOMIC DNA]</scope>
    <source>
        <strain evidence="5 7">C57BL/6J</strain>
    </source>
</reference>
<dbReference type="SMR" id="A0A087WPK3"/>
<keyword evidence="7" id="KW-1185">Reference proteome</keyword>
<dbReference type="CTD" id="9208"/>
<dbReference type="RefSeq" id="NP_001297661.1">
    <property type="nucleotide sequence ID" value="NM_001310732.1"/>
</dbReference>
<reference evidence="5" key="5">
    <citation type="submission" date="2025-08" db="UniProtKB">
        <authorList>
            <consortium name="Ensembl"/>
        </authorList>
    </citation>
    <scope>IDENTIFICATION</scope>
    <source>
        <strain evidence="5">C57BL/6J</strain>
    </source>
</reference>
<evidence type="ECO:0007829" key="11">
    <source>
        <dbReference type="PubMed" id="21183079"/>
    </source>
</evidence>
<feature type="coiled-coil region" evidence="3">
    <location>
        <begin position="565"/>
        <end position="641"/>
    </location>
</feature>
<reference evidence="5 7" key="2">
    <citation type="journal article" date="2009" name="PLoS Biol.">
        <title>Lineage-specific biology revealed by a finished genome assembly of the mouse.</title>
        <authorList>
            <consortium name="Mouse Genome Sequencing Consortium"/>
            <person name="Church D.M."/>
            <person name="Goodstadt L."/>
            <person name="Hillier L.W."/>
            <person name="Zody M.C."/>
            <person name="Goldstein S."/>
            <person name="She X."/>
            <person name="Bult C.J."/>
            <person name="Agarwala R."/>
            <person name="Cherry J.L."/>
            <person name="DiCuccio M."/>
            <person name="Hlavina W."/>
            <person name="Kapustin Y."/>
            <person name="Meric P."/>
            <person name="Maglott D."/>
            <person name="Birtle Z."/>
            <person name="Marques A.C."/>
            <person name="Graves T."/>
            <person name="Zhou S."/>
            <person name="Teague B."/>
            <person name="Potamousis K."/>
            <person name="Churas C."/>
            <person name="Place M."/>
            <person name="Herschleb J."/>
            <person name="Runnheim R."/>
            <person name="Forrest D."/>
            <person name="Amos-Landgraf J."/>
            <person name="Schwartz D.C."/>
            <person name="Cheng Z."/>
            <person name="Lindblad-Toh K."/>
            <person name="Eichler E.E."/>
            <person name="Ponting C.P."/>
        </authorList>
    </citation>
    <scope>NUCLEOTIDE SEQUENCE [LARGE SCALE GENOMIC DNA]</scope>
    <source>
        <strain evidence="5 7">C57BL/6J</strain>
    </source>
</reference>
<dbReference type="InterPro" id="IPR019139">
    <property type="entry name" value="LRRFIP1/2"/>
</dbReference>
<dbReference type="ProteomicsDB" id="357649"/>